<evidence type="ECO:0000256" key="2">
    <source>
        <dbReference type="SAM" id="Phobius"/>
    </source>
</evidence>
<gene>
    <name evidence="4" type="ORF">GCM10010123_16650</name>
</gene>
<feature type="transmembrane region" description="Helical" evidence="2">
    <location>
        <begin position="268"/>
        <end position="286"/>
    </location>
</feature>
<feature type="transmembrane region" description="Helical" evidence="2">
    <location>
        <begin position="210"/>
        <end position="236"/>
    </location>
</feature>
<dbReference type="PANTHER" id="PTHR22911:SF79">
    <property type="entry name" value="MOBA-LIKE NTP TRANSFERASE DOMAIN-CONTAINING PROTEIN"/>
    <property type="match status" value="1"/>
</dbReference>
<dbReference type="Pfam" id="PF00892">
    <property type="entry name" value="EamA"/>
    <property type="match status" value="2"/>
</dbReference>
<dbReference type="EMBL" id="BMQB01000003">
    <property type="protein sequence ID" value="GGJ87729.1"/>
    <property type="molecule type" value="Genomic_DNA"/>
</dbReference>
<feature type="transmembrane region" description="Helical" evidence="2">
    <location>
        <begin position="181"/>
        <end position="204"/>
    </location>
</feature>
<protein>
    <submittedName>
        <fullName evidence="4">Permease</fullName>
    </submittedName>
</protein>
<evidence type="ECO:0000259" key="3">
    <source>
        <dbReference type="Pfam" id="PF00892"/>
    </source>
</evidence>
<organism evidence="4 5">
    <name type="scientific">Pilimelia anulata</name>
    <dbReference type="NCBI Taxonomy" id="53371"/>
    <lineage>
        <taxon>Bacteria</taxon>
        <taxon>Bacillati</taxon>
        <taxon>Actinomycetota</taxon>
        <taxon>Actinomycetes</taxon>
        <taxon>Micromonosporales</taxon>
        <taxon>Micromonosporaceae</taxon>
        <taxon>Pilimelia</taxon>
    </lineage>
</organism>
<feature type="transmembrane region" description="Helical" evidence="2">
    <location>
        <begin position="97"/>
        <end position="115"/>
    </location>
</feature>
<feature type="transmembrane region" description="Helical" evidence="2">
    <location>
        <begin position="150"/>
        <end position="169"/>
    </location>
</feature>
<comment type="caution">
    <text evidence="4">The sequence shown here is derived from an EMBL/GenBank/DDBJ whole genome shotgun (WGS) entry which is preliminary data.</text>
</comment>
<feature type="transmembrane region" description="Helical" evidence="2">
    <location>
        <begin position="72"/>
        <end position="91"/>
    </location>
</feature>
<feature type="transmembrane region" description="Helical" evidence="2">
    <location>
        <begin position="41"/>
        <end position="60"/>
    </location>
</feature>
<feature type="domain" description="EamA" evidence="3">
    <location>
        <begin position="8"/>
        <end position="141"/>
    </location>
</feature>
<feature type="transmembrane region" description="Helical" evidence="2">
    <location>
        <begin position="243"/>
        <end position="262"/>
    </location>
</feature>
<keyword evidence="2" id="KW-1133">Transmembrane helix</keyword>
<evidence type="ECO:0000313" key="4">
    <source>
        <dbReference type="EMBL" id="GGJ87729.1"/>
    </source>
</evidence>
<keyword evidence="2" id="KW-0812">Transmembrane</keyword>
<dbReference type="InterPro" id="IPR037185">
    <property type="entry name" value="EmrE-like"/>
</dbReference>
<dbReference type="RefSeq" id="WP_189169498.1">
    <property type="nucleotide sequence ID" value="NZ_BMQB01000003.1"/>
</dbReference>
<feature type="domain" description="EamA" evidence="3">
    <location>
        <begin position="151"/>
        <end position="282"/>
    </location>
</feature>
<sequence>MTMSVGRGRVLVVCSAAGFGLMPVLARYAYAAGLNVPTLLLWRFGLAAALLFGYLALAGRLRLPAGREWGRLLLLGGVLYALQAMLYFSAVRFVSPALAALLLYLYPALVLLLHAALSRTRPAPRQLAAVGVSLAGLAVVLGYPGGGVRLAGVLLALAAGGVYAAYIVLGDRTAGTMPPLLTAGWVAAFAAAAFGVTGAATGSLHGGITAAGWGAIAGVAVFSTVVAIGCFFAGMAVIGPTGAAILSMVEPVVSVVAAAVLLSEAVTGWQAAGGALVLAGAAWGVLADRPPRRDTPPT</sequence>
<evidence type="ECO:0000313" key="5">
    <source>
        <dbReference type="Proteomes" id="UP000649739"/>
    </source>
</evidence>
<reference evidence="4" key="2">
    <citation type="submission" date="2020-09" db="EMBL/GenBank/DDBJ databases">
        <authorList>
            <person name="Sun Q."/>
            <person name="Ohkuma M."/>
        </authorList>
    </citation>
    <scope>NUCLEOTIDE SEQUENCE</scope>
    <source>
        <strain evidence="4">JCM 3090</strain>
    </source>
</reference>
<accession>A0A8J3B498</accession>
<keyword evidence="5" id="KW-1185">Reference proteome</keyword>
<dbReference type="AlphaFoldDB" id="A0A8J3B498"/>
<dbReference type="InterPro" id="IPR000620">
    <property type="entry name" value="EamA_dom"/>
</dbReference>
<keyword evidence="2" id="KW-0472">Membrane</keyword>
<comment type="similarity">
    <text evidence="1">Belongs to the EamA transporter family.</text>
</comment>
<reference evidence="4" key="1">
    <citation type="journal article" date="2014" name="Int. J. Syst. Evol. Microbiol.">
        <title>Complete genome sequence of Corynebacterium casei LMG S-19264T (=DSM 44701T), isolated from a smear-ripened cheese.</title>
        <authorList>
            <consortium name="US DOE Joint Genome Institute (JGI-PGF)"/>
            <person name="Walter F."/>
            <person name="Albersmeier A."/>
            <person name="Kalinowski J."/>
            <person name="Ruckert C."/>
        </authorList>
    </citation>
    <scope>NUCLEOTIDE SEQUENCE</scope>
    <source>
        <strain evidence="4">JCM 3090</strain>
    </source>
</reference>
<evidence type="ECO:0000256" key="1">
    <source>
        <dbReference type="ARBA" id="ARBA00007362"/>
    </source>
</evidence>
<name>A0A8J3B498_9ACTN</name>
<dbReference type="Proteomes" id="UP000649739">
    <property type="component" value="Unassembled WGS sequence"/>
</dbReference>
<dbReference type="PANTHER" id="PTHR22911">
    <property type="entry name" value="ACYL-MALONYL CONDENSING ENZYME-RELATED"/>
    <property type="match status" value="1"/>
</dbReference>
<dbReference type="GO" id="GO:0016020">
    <property type="term" value="C:membrane"/>
    <property type="evidence" value="ECO:0007669"/>
    <property type="project" value="InterPro"/>
</dbReference>
<feature type="transmembrane region" description="Helical" evidence="2">
    <location>
        <begin position="127"/>
        <end position="144"/>
    </location>
</feature>
<dbReference type="SUPFAM" id="SSF103481">
    <property type="entry name" value="Multidrug resistance efflux transporter EmrE"/>
    <property type="match status" value="2"/>
</dbReference>
<proteinExistence type="inferred from homology"/>